<dbReference type="PANTHER" id="PTHR10098:SF108">
    <property type="entry name" value="TETRATRICOPEPTIDE REPEAT PROTEIN 28"/>
    <property type="match status" value="1"/>
</dbReference>
<dbReference type="Gene3D" id="1.25.40.10">
    <property type="entry name" value="Tetratricopeptide repeat domain"/>
    <property type="match status" value="2"/>
</dbReference>
<keyword evidence="2" id="KW-0175">Coiled coil</keyword>
<evidence type="ECO:0000313" key="5">
    <source>
        <dbReference type="Proteomes" id="UP000077013"/>
    </source>
</evidence>
<dbReference type="EMBL" id="LRXL01000037">
    <property type="protein sequence ID" value="OAB78655.1"/>
    <property type="molecule type" value="Genomic_DNA"/>
</dbReference>
<keyword evidence="3" id="KW-0812">Transmembrane</keyword>
<dbReference type="SUPFAM" id="SSF48452">
    <property type="entry name" value="TPR-like"/>
    <property type="match status" value="2"/>
</dbReference>
<dbReference type="STRING" id="1763537.ULVI_08715"/>
<dbReference type="Pfam" id="PF13424">
    <property type="entry name" value="TPR_12"/>
    <property type="match status" value="1"/>
</dbReference>
<keyword evidence="5" id="KW-1185">Reference proteome</keyword>
<sequence>MFAQTPSQVDSLLLKAVLAREQKQFTESLEYLTKARAIAEEQQWYKQEFLAINNIGAYYYSMLDYGEALDNYLEAYTIAIKRLDENEEMIVLNNIAILYSKEGDSEKATEYFEKAYTLAKEANDNLKIGLYSVNLGIVANELKKPDLAFTYLEQALPLLTDHPNIYLLAEIAMAENYFQKEKYTQAKSKALEVLPKIQSVSFSEERIALLILLSNIEKLAKNYEASTSYAQQALESAVNPANRISVFNQLAEIYKDNGLPMQALIAKDSVIALIDSLQKMKNGRLFEANKVKFEIANFRRQLQENQQLQKKERNTFYSVLAVLLLVILLITWALRNSYIKNKQRKVLHKRKQEIIALELQKKESDNLLLEKQLHAKEAMSLLEQERLKNELETRNRKLAAKALQLSTRNELVKDIIQSLSGQTEITRNALISSKIKELRSLLKNDSEWENFFTHFEEVNHGFLSNLKEKHPQLTSNDIRFLSYMYMNLTLKEISSLFNITPEATRKRKERISSKINLKDGTSLYNYISSI</sequence>
<keyword evidence="3" id="KW-0472">Membrane</keyword>
<accession>A0A167HIT1</accession>
<organism evidence="4 5">
    <name type="scientific">Cochleicola gelatinilyticus</name>
    <dbReference type="NCBI Taxonomy" id="1763537"/>
    <lineage>
        <taxon>Bacteria</taxon>
        <taxon>Pseudomonadati</taxon>
        <taxon>Bacteroidota</taxon>
        <taxon>Flavobacteriia</taxon>
        <taxon>Flavobacteriales</taxon>
        <taxon>Flavobacteriaceae</taxon>
        <taxon>Cochleicola</taxon>
    </lineage>
</organism>
<dbReference type="AlphaFoldDB" id="A0A167HIT1"/>
<keyword evidence="1" id="KW-0802">TPR repeat</keyword>
<dbReference type="PANTHER" id="PTHR10098">
    <property type="entry name" value="RAPSYN-RELATED"/>
    <property type="match status" value="1"/>
</dbReference>
<dbReference type="InterPro" id="IPR011990">
    <property type="entry name" value="TPR-like_helical_dom_sf"/>
</dbReference>
<evidence type="ECO:0000256" key="1">
    <source>
        <dbReference type="PROSITE-ProRule" id="PRU00339"/>
    </source>
</evidence>
<gene>
    <name evidence="4" type="ORF">ULVI_08715</name>
</gene>
<evidence type="ECO:0000256" key="3">
    <source>
        <dbReference type="SAM" id="Phobius"/>
    </source>
</evidence>
<dbReference type="RefSeq" id="WP_197463495.1">
    <property type="nucleotide sequence ID" value="NZ_LRXL01000037.1"/>
</dbReference>
<feature type="repeat" description="TPR" evidence="1">
    <location>
        <begin position="89"/>
        <end position="122"/>
    </location>
</feature>
<dbReference type="InterPro" id="IPR019734">
    <property type="entry name" value="TPR_rpt"/>
</dbReference>
<feature type="transmembrane region" description="Helical" evidence="3">
    <location>
        <begin position="315"/>
        <end position="334"/>
    </location>
</feature>
<evidence type="ECO:0000256" key="2">
    <source>
        <dbReference type="SAM" id="Coils"/>
    </source>
</evidence>
<comment type="caution">
    <text evidence="4">The sequence shown here is derived from an EMBL/GenBank/DDBJ whole genome shotgun (WGS) entry which is preliminary data.</text>
</comment>
<proteinExistence type="predicted"/>
<feature type="coiled-coil region" evidence="2">
    <location>
        <begin position="381"/>
        <end position="408"/>
    </location>
</feature>
<dbReference type="PROSITE" id="PS50005">
    <property type="entry name" value="TPR"/>
    <property type="match status" value="1"/>
</dbReference>
<dbReference type="GO" id="GO:0006355">
    <property type="term" value="P:regulation of DNA-templated transcription"/>
    <property type="evidence" value="ECO:0007669"/>
    <property type="project" value="InterPro"/>
</dbReference>
<dbReference type="Proteomes" id="UP000077013">
    <property type="component" value="Unassembled WGS sequence"/>
</dbReference>
<dbReference type="SUPFAM" id="SSF46894">
    <property type="entry name" value="C-terminal effector domain of the bipartite response regulators"/>
    <property type="match status" value="1"/>
</dbReference>
<reference evidence="4 5" key="1">
    <citation type="submission" date="2016-02" db="EMBL/GenBank/DDBJ databases">
        <title>Ulvibacter sp. LPB0005, isolated from Thais luteostoma.</title>
        <authorList>
            <person name="Shin S.-K."/>
            <person name="Yi H."/>
        </authorList>
    </citation>
    <scope>NUCLEOTIDE SEQUENCE [LARGE SCALE GENOMIC DNA]</scope>
    <source>
        <strain evidence="4 5">LPB0005</strain>
    </source>
</reference>
<protein>
    <submittedName>
        <fullName evidence="4">Uncharacterized protein</fullName>
    </submittedName>
</protein>
<dbReference type="SMART" id="SM00028">
    <property type="entry name" value="TPR"/>
    <property type="match status" value="6"/>
</dbReference>
<evidence type="ECO:0000313" key="4">
    <source>
        <dbReference type="EMBL" id="OAB78655.1"/>
    </source>
</evidence>
<name>A0A167HIT1_9FLAO</name>
<dbReference type="GO" id="GO:0003677">
    <property type="term" value="F:DNA binding"/>
    <property type="evidence" value="ECO:0007669"/>
    <property type="project" value="InterPro"/>
</dbReference>
<keyword evidence="3" id="KW-1133">Transmembrane helix</keyword>
<dbReference type="InterPro" id="IPR016032">
    <property type="entry name" value="Sig_transdc_resp-reg_C-effctor"/>
</dbReference>